<evidence type="ECO:0000256" key="8">
    <source>
        <dbReference type="PROSITE-ProRule" id="PRU00703"/>
    </source>
</evidence>
<evidence type="ECO:0000313" key="11">
    <source>
        <dbReference type="EMBL" id="QBQ56027.1"/>
    </source>
</evidence>
<proteinExistence type="inferred from homology"/>
<name>A0A4P7C2V2_9GAMM</name>
<dbReference type="AlphaFoldDB" id="A0A4P7C2V2"/>
<keyword evidence="3 9" id="KW-0813">Transport</keyword>
<dbReference type="SUPFAM" id="SSF54631">
    <property type="entry name" value="CBS-domain pair"/>
    <property type="match status" value="1"/>
</dbReference>
<dbReference type="SMART" id="SM00924">
    <property type="entry name" value="MgtE_N"/>
    <property type="match status" value="1"/>
</dbReference>
<feature type="transmembrane region" description="Helical" evidence="9">
    <location>
        <begin position="326"/>
        <end position="349"/>
    </location>
</feature>
<comment type="function">
    <text evidence="9">Acts as a magnesium transporter.</text>
</comment>
<evidence type="ECO:0000256" key="5">
    <source>
        <dbReference type="ARBA" id="ARBA00022842"/>
    </source>
</evidence>
<accession>A0A4P7C2V2</accession>
<dbReference type="Pfam" id="PF00571">
    <property type="entry name" value="CBS"/>
    <property type="match status" value="2"/>
</dbReference>
<evidence type="ECO:0000256" key="9">
    <source>
        <dbReference type="RuleBase" id="RU362011"/>
    </source>
</evidence>
<evidence type="ECO:0000313" key="12">
    <source>
        <dbReference type="Proteomes" id="UP000294325"/>
    </source>
</evidence>
<dbReference type="PANTHER" id="PTHR43773">
    <property type="entry name" value="MAGNESIUM TRANSPORTER MGTE"/>
    <property type="match status" value="1"/>
</dbReference>
<keyword evidence="4 9" id="KW-0812">Transmembrane</keyword>
<dbReference type="SMART" id="SM00116">
    <property type="entry name" value="CBS"/>
    <property type="match status" value="2"/>
</dbReference>
<evidence type="ECO:0000256" key="1">
    <source>
        <dbReference type="ARBA" id="ARBA00004141"/>
    </source>
</evidence>
<organism evidence="11 12">
    <name type="scientific">Nitrosococcus wardiae</name>
    <dbReference type="NCBI Taxonomy" id="1814290"/>
    <lineage>
        <taxon>Bacteria</taxon>
        <taxon>Pseudomonadati</taxon>
        <taxon>Pseudomonadota</taxon>
        <taxon>Gammaproteobacteria</taxon>
        <taxon>Chromatiales</taxon>
        <taxon>Chromatiaceae</taxon>
        <taxon>Nitrosococcus</taxon>
    </lineage>
</organism>
<dbReference type="KEGG" id="nwr:E3U44_17065"/>
<keyword evidence="9" id="KW-1003">Cell membrane</keyword>
<keyword evidence="6 9" id="KW-1133">Transmembrane helix</keyword>
<feature type="transmembrane region" description="Helical" evidence="9">
    <location>
        <begin position="398"/>
        <end position="423"/>
    </location>
</feature>
<keyword evidence="9" id="KW-0479">Metal-binding</keyword>
<feature type="transmembrane region" description="Helical" evidence="9">
    <location>
        <begin position="435"/>
        <end position="458"/>
    </location>
</feature>
<dbReference type="InterPro" id="IPR036739">
    <property type="entry name" value="SLC41_membr_dom_sf"/>
</dbReference>
<dbReference type="GO" id="GO:0046872">
    <property type="term" value="F:metal ion binding"/>
    <property type="evidence" value="ECO:0007669"/>
    <property type="project" value="UniProtKB-KW"/>
</dbReference>
<dbReference type="SUPFAM" id="SSF161093">
    <property type="entry name" value="MgtE membrane domain-like"/>
    <property type="match status" value="1"/>
</dbReference>
<dbReference type="GO" id="GO:0005886">
    <property type="term" value="C:plasma membrane"/>
    <property type="evidence" value="ECO:0007669"/>
    <property type="project" value="UniProtKB-SubCell"/>
</dbReference>
<dbReference type="EMBL" id="CP038033">
    <property type="protein sequence ID" value="QBQ56027.1"/>
    <property type="molecule type" value="Genomic_DNA"/>
</dbReference>
<dbReference type="NCBIfam" id="TIGR00400">
    <property type="entry name" value="mgtE"/>
    <property type="match status" value="1"/>
</dbReference>
<evidence type="ECO:0000256" key="6">
    <source>
        <dbReference type="ARBA" id="ARBA00022989"/>
    </source>
</evidence>
<evidence type="ECO:0000259" key="10">
    <source>
        <dbReference type="PROSITE" id="PS51371"/>
    </source>
</evidence>
<comment type="subcellular location">
    <subcellularLocation>
        <location evidence="9">Cell membrane</location>
        <topology evidence="9">Multi-pass membrane protein</topology>
    </subcellularLocation>
    <subcellularLocation>
        <location evidence="1">Membrane</location>
        <topology evidence="1">Multi-pass membrane protein</topology>
    </subcellularLocation>
</comment>
<feature type="transmembrane region" description="Helical" evidence="9">
    <location>
        <begin position="296"/>
        <end position="314"/>
    </location>
</feature>
<evidence type="ECO:0000256" key="4">
    <source>
        <dbReference type="ARBA" id="ARBA00022692"/>
    </source>
</evidence>
<dbReference type="Pfam" id="PF03448">
    <property type="entry name" value="MgtE_N"/>
    <property type="match status" value="1"/>
</dbReference>
<dbReference type="Gene3D" id="3.10.580.10">
    <property type="entry name" value="CBS-domain"/>
    <property type="match status" value="1"/>
</dbReference>
<dbReference type="SUPFAM" id="SSF158791">
    <property type="entry name" value="MgtE N-terminal domain-like"/>
    <property type="match status" value="1"/>
</dbReference>
<comment type="subunit">
    <text evidence="9">Homodimer.</text>
</comment>
<evidence type="ECO:0000256" key="7">
    <source>
        <dbReference type="ARBA" id="ARBA00023136"/>
    </source>
</evidence>
<dbReference type="Gene3D" id="1.10.357.20">
    <property type="entry name" value="SLC41 divalent cation transporters, integral membrane domain"/>
    <property type="match status" value="1"/>
</dbReference>
<protein>
    <recommendedName>
        <fullName evidence="9">Magnesium transporter MgtE</fullName>
    </recommendedName>
</protein>
<sequence length="459" mass="50240">MRFTVADQNNANDSQLFTNLGEALNTEDLNRAAAQLQASHPPAIANTLESFPWERRLQIWQLLAPQMKGAVLIELHEEVQDGLIAESTPDELIKSVAGLDIDELADLYERLPEKVRTVVLQTMDERRRQRFEAVRRYPDNTAGGLMDVDAIAVRGDATLDAVLRYLRRTRRQQGELPEHMDAVIVVDRASQYLGILSLSDLVSLEENRVVSEIMNTKINPIPAMTPAKKVARLFEDYDLLSAPVVDENGKLIGRITVDDVVDVIREEAEHTLMSKAGLEEESDMFAPIISSAKRRAIWLGVNLVNAFIAAWVIGQFENSIKQLVALAVLMPIVASMGGIAGTQTLTLVIRGIALDQVGPNNIGRVLRKELGVISINALLFALTAAAIAMIWYQNINLGLVFASALTINLLNGAMAGTIIPFALHKLGIDPALAGGVVLMATTDVLGFFTFLGLATFFLL</sequence>
<dbReference type="InterPro" id="IPR006669">
    <property type="entry name" value="MgtE_transporter"/>
</dbReference>
<dbReference type="InterPro" id="IPR038076">
    <property type="entry name" value="MgtE_N_sf"/>
</dbReference>
<keyword evidence="5 9" id="KW-0460">Magnesium</keyword>
<feature type="domain" description="CBS" evidence="10">
    <location>
        <begin position="214"/>
        <end position="272"/>
    </location>
</feature>
<evidence type="ECO:0000256" key="3">
    <source>
        <dbReference type="ARBA" id="ARBA00022448"/>
    </source>
</evidence>
<feature type="domain" description="CBS" evidence="10">
    <location>
        <begin position="146"/>
        <end position="212"/>
    </location>
</feature>
<evidence type="ECO:0000256" key="2">
    <source>
        <dbReference type="ARBA" id="ARBA00009749"/>
    </source>
</evidence>
<dbReference type="GO" id="GO:0015095">
    <property type="term" value="F:magnesium ion transmembrane transporter activity"/>
    <property type="evidence" value="ECO:0007669"/>
    <property type="project" value="UniProtKB-UniRule"/>
</dbReference>
<dbReference type="InterPro" id="IPR000644">
    <property type="entry name" value="CBS_dom"/>
</dbReference>
<reference evidence="11 12" key="1">
    <citation type="submission" date="2019-03" db="EMBL/GenBank/DDBJ databases">
        <title>The genome sequence of Nitrosococcus wardiae strain D1FHST reveals the archetypal metabolic capacity of ammonia-oxidizing Gammaproteobacteria.</title>
        <authorList>
            <person name="Wang L."/>
            <person name="Lim C.K."/>
            <person name="Hanson T.E."/>
            <person name="Dang H."/>
            <person name="Klotz M.G."/>
        </authorList>
    </citation>
    <scope>NUCLEOTIDE SEQUENCE [LARGE SCALE GENOMIC DNA]</scope>
    <source>
        <strain evidence="11 12">D1FHS</strain>
    </source>
</reference>
<dbReference type="OrthoDB" id="9790355at2"/>
<dbReference type="InterPro" id="IPR006668">
    <property type="entry name" value="Mg_transptr_MgtE_intracell_dom"/>
</dbReference>
<dbReference type="PROSITE" id="PS51371">
    <property type="entry name" value="CBS"/>
    <property type="match status" value="2"/>
</dbReference>
<dbReference type="Gene3D" id="1.25.60.10">
    <property type="entry name" value="MgtE N-terminal domain-like"/>
    <property type="match status" value="1"/>
</dbReference>
<dbReference type="InterPro" id="IPR046342">
    <property type="entry name" value="CBS_dom_sf"/>
</dbReference>
<keyword evidence="7 9" id="KW-0472">Membrane</keyword>
<feature type="transmembrane region" description="Helical" evidence="9">
    <location>
        <begin position="370"/>
        <end position="392"/>
    </location>
</feature>
<dbReference type="PANTHER" id="PTHR43773:SF1">
    <property type="entry name" value="MAGNESIUM TRANSPORTER MGTE"/>
    <property type="match status" value="1"/>
</dbReference>
<dbReference type="InterPro" id="IPR006667">
    <property type="entry name" value="SLC41_membr_dom"/>
</dbReference>
<comment type="similarity">
    <text evidence="2 9">Belongs to the SLC41A transporter family.</text>
</comment>
<dbReference type="Proteomes" id="UP000294325">
    <property type="component" value="Chromosome"/>
</dbReference>
<keyword evidence="12" id="KW-1185">Reference proteome</keyword>
<dbReference type="Pfam" id="PF01769">
    <property type="entry name" value="MgtE"/>
    <property type="match status" value="1"/>
</dbReference>
<gene>
    <name evidence="11" type="primary">mgtE</name>
    <name evidence="11" type="ORF">E3U44_17065</name>
</gene>
<keyword evidence="8" id="KW-0129">CBS domain</keyword>
<dbReference type="CDD" id="cd04606">
    <property type="entry name" value="CBS_pair_Mg_transporter"/>
    <property type="match status" value="1"/>
</dbReference>